<dbReference type="InterPro" id="IPR000863">
    <property type="entry name" value="Sulfotransferase_dom"/>
</dbReference>
<evidence type="ECO:0000313" key="3">
    <source>
        <dbReference type="Proteomes" id="UP001213691"/>
    </source>
</evidence>
<keyword evidence="3" id="KW-1185">Reference proteome</keyword>
<dbReference type="RefSeq" id="WP_238102770.1">
    <property type="nucleotide sequence ID" value="NZ_JAQQPZ010000006.1"/>
</dbReference>
<dbReference type="InterPro" id="IPR027417">
    <property type="entry name" value="P-loop_NTPase"/>
</dbReference>
<proteinExistence type="predicted"/>
<dbReference type="SUPFAM" id="SSF52540">
    <property type="entry name" value="P-loop containing nucleoside triphosphate hydrolases"/>
    <property type="match status" value="2"/>
</dbReference>
<name>A0ABT5TL50_9GAMM</name>
<protein>
    <submittedName>
        <fullName evidence="2">Sulfotransferase domain-containing protein</fullName>
    </submittedName>
</protein>
<comment type="caution">
    <text evidence="2">The sequence shown here is derived from an EMBL/GenBank/DDBJ whole genome shotgun (WGS) entry which is preliminary data.</text>
</comment>
<accession>A0ABT5TL50</accession>
<feature type="domain" description="Sulfotransferase" evidence="1">
    <location>
        <begin position="309"/>
        <end position="507"/>
    </location>
</feature>
<evidence type="ECO:0000259" key="1">
    <source>
        <dbReference type="Pfam" id="PF00685"/>
    </source>
</evidence>
<evidence type="ECO:0000313" key="2">
    <source>
        <dbReference type="EMBL" id="MDD8059335.1"/>
    </source>
</evidence>
<organism evidence="2 3">
    <name type="scientific">Shewanella metallivivens</name>
    <dbReference type="NCBI Taxonomy" id="2872342"/>
    <lineage>
        <taxon>Bacteria</taxon>
        <taxon>Pseudomonadati</taxon>
        <taxon>Pseudomonadota</taxon>
        <taxon>Gammaproteobacteria</taxon>
        <taxon>Alteromonadales</taxon>
        <taxon>Shewanellaceae</taxon>
        <taxon>Shewanella</taxon>
    </lineage>
</organism>
<gene>
    <name evidence="2" type="ORF">PQR79_09490</name>
</gene>
<sequence>MPSNFELFKKQLDEAVELIDESVLMDETNYPAILDEALDTQSLLDRCETICQKHEPKKPTIRIIHHLACSGGAELAQYISAMPNVYLLNEVHPFLVASRDSPSLELTSAVKNTKIPLSSKLNGQLFLENIKNIYQHVTQLGLNLVIRDNAYYDYLFSEEISNQSILKLLEEDFNVISVVLYRDTIDSFSSLACADFFKNRTLSFNEYCDRVLTFISDYSSAKLVKYEDLCASPEKTVETICEYFQIGFNDSFELMSFEINMPLLDRWKASDIDCYNTKLKTCPDMEDVGSSESYFILQNLLKPKDKRLILIATMPRSGSTWLFNCVREIHKSKKLDFYSCWIDDYSPSNPSKIHIVKVHSPEHRLSSQADVIISTRRDIRNVLVSLMRMGWIENEETTVLKEAARLVDSVHPFWKNKSNFEIEYTRILNEPNNLVDEVCSVLEIESDKATVDDVLHFLAETKAPTKYDKETQLHPNHISSMKTDFRSELSPDIVNKIEVSYRKWLTDNAYL</sequence>
<dbReference type="Gene3D" id="3.40.50.300">
    <property type="entry name" value="P-loop containing nucleotide triphosphate hydrolases"/>
    <property type="match status" value="2"/>
</dbReference>
<dbReference type="Proteomes" id="UP001213691">
    <property type="component" value="Unassembled WGS sequence"/>
</dbReference>
<dbReference type="EMBL" id="JAQQPZ010000006">
    <property type="protein sequence ID" value="MDD8059335.1"/>
    <property type="molecule type" value="Genomic_DNA"/>
</dbReference>
<dbReference type="Pfam" id="PF00685">
    <property type="entry name" value="Sulfotransfer_1"/>
    <property type="match status" value="1"/>
</dbReference>
<reference evidence="2 3" key="1">
    <citation type="submission" date="2023-02" db="EMBL/GenBank/DDBJ databases">
        <title>Genome sequence of Shewanella metallivivens ER-Te-42B-Light, sp. nov., enriched from sulfide tube worms (Riftia pachyptila) isolated from Explorer Ridge in the Pacific Ocean.</title>
        <authorList>
            <person name="Maltman C."/>
            <person name="Kuzyk S.B."/>
            <person name="Kyndt J.A."/>
            <person name="Yurkov V."/>
        </authorList>
    </citation>
    <scope>NUCLEOTIDE SEQUENCE [LARGE SCALE GENOMIC DNA]</scope>
    <source>
        <strain evidence="2 3">ER-Te-42B-Light</strain>
    </source>
</reference>